<comment type="caution">
    <text evidence="4">The sequence shown here is derived from an EMBL/GenBank/DDBJ whole genome shotgun (WGS) entry which is preliminary data.</text>
</comment>
<reference evidence="4 5" key="1">
    <citation type="submission" date="2024-01" db="EMBL/GenBank/DDBJ databases">
        <title>The genomes of 5 underutilized Papilionoideae crops provide insights into root nodulation and disease resistance.</title>
        <authorList>
            <person name="Yuan L."/>
        </authorList>
    </citation>
    <scope>NUCLEOTIDE SEQUENCE [LARGE SCALE GENOMIC DNA]</scope>
    <source>
        <strain evidence="4">LY-2023</strain>
        <tissue evidence="4">Leaf</tissue>
    </source>
</reference>
<proteinExistence type="predicted"/>
<accession>A0AAN9JQS0</accession>
<dbReference type="PANTHER" id="PTHR34366">
    <property type="entry name" value="OS07G0289901 PROTEIN-RELATED"/>
    <property type="match status" value="1"/>
</dbReference>
<dbReference type="EMBL" id="JAYKXN010000003">
    <property type="protein sequence ID" value="KAK7303715.1"/>
    <property type="molecule type" value="Genomic_DNA"/>
</dbReference>
<keyword evidence="1" id="KW-1133">Transmembrane helix</keyword>
<dbReference type="Proteomes" id="UP001359559">
    <property type="component" value="Unassembled WGS sequence"/>
</dbReference>
<keyword evidence="1" id="KW-0812">Transmembrane</keyword>
<name>A0AAN9JQS0_CLITE</name>
<keyword evidence="5" id="KW-1185">Reference proteome</keyword>
<organism evidence="4 5">
    <name type="scientific">Clitoria ternatea</name>
    <name type="common">Butterfly pea</name>
    <dbReference type="NCBI Taxonomy" id="43366"/>
    <lineage>
        <taxon>Eukaryota</taxon>
        <taxon>Viridiplantae</taxon>
        <taxon>Streptophyta</taxon>
        <taxon>Embryophyta</taxon>
        <taxon>Tracheophyta</taxon>
        <taxon>Spermatophyta</taxon>
        <taxon>Magnoliopsida</taxon>
        <taxon>eudicotyledons</taxon>
        <taxon>Gunneridae</taxon>
        <taxon>Pentapetalae</taxon>
        <taxon>rosids</taxon>
        <taxon>fabids</taxon>
        <taxon>Fabales</taxon>
        <taxon>Fabaceae</taxon>
        <taxon>Papilionoideae</taxon>
        <taxon>50 kb inversion clade</taxon>
        <taxon>NPAAA clade</taxon>
        <taxon>indigoferoid/millettioid clade</taxon>
        <taxon>Phaseoleae</taxon>
        <taxon>Clitoria</taxon>
    </lineage>
</organism>
<protein>
    <recommendedName>
        <fullName evidence="3">DUF7731 domain-containing protein</fullName>
    </recommendedName>
</protein>
<dbReference type="PANTHER" id="PTHR34366:SF2">
    <property type="entry name" value="OS07G0289901 PROTEIN"/>
    <property type="match status" value="1"/>
</dbReference>
<dbReference type="InterPro" id="IPR056633">
    <property type="entry name" value="DUF7731"/>
</dbReference>
<evidence type="ECO:0000259" key="3">
    <source>
        <dbReference type="Pfam" id="PF24865"/>
    </source>
</evidence>
<evidence type="ECO:0000313" key="5">
    <source>
        <dbReference type="Proteomes" id="UP001359559"/>
    </source>
</evidence>
<dbReference type="AlphaFoldDB" id="A0AAN9JQS0"/>
<evidence type="ECO:0000256" key="1">
    <source>
        <dbReference type="SAM" id="Phobius"/>
    </source>
</evidence>
<keyword evidence="2" id="KW-0732">Signal</keyword>
<gene>
    <name evidence="4" type="ORF">RJT34_14628</name>
</gene>
<feature type="signal peptide" evidence="2">
    <location>
        <begin position="1"/>
        <end position="30"/>
    </location>
</feature>
<evidence type="ECO:0000256" key="2">
    <source>
        <dbReference type="SAM" id="SignalP"/>
    </source>
</evidence>
<feature type="domain" description="DUF7731" evidence="3">
    <location>
        <begin position="94"/>
        <end position="194"/>
    </location>
</feature>
<dbReference type="Pfam" id="PF24865">
    <property type="entry name" value="DUF7731"/>
    <property type="match status" value="1"/>
</dbReference>
<evidence type="ECO:0000313" key="4">
    <source>
        <dbReference type="EMBL" id="KAK7303715.1"/>
    </source>
</evidence>
<sequence length="227" mass="22967">MMAFRVGVRRWISIFVLLYVCLLGKNFGNADDDVSGAQTGGGFGGGGGGFVTGGSGGGAGGGSGVGGGGNGFGGGGVGSGVGGAGGGGAGFGNPAQIISKALLCFNDKNIYQSCEESCRLNENGYLNVPAEKTNDFCGGPCLSETNLVLNCLDNIYSNFIFYNRATVQAIRETIQAGCGYGPERGDFNVAEHIQTEQSKAPKATISHVVTGLATIIMGCALWPLILT</sequence>
<keyword evidence="1" id="KW-0472">Membrane</keyword>
<feature type="chain" id="PRO_5042995267" description="DUF7731 domain-containing protein" evidence="2">
    <location>
        <begin position="31"/>
        <end position="227"/>
    </location>
</feature>
<feature type="transmembrane region" description="Helical" evidence="1">
    <location>
        <begin position="205"/>
        <end position="226"/>
    </location>
</feature>